<proteinExistence type="predicted"/>
<feature type="chain" id="PRO_5043121363" evidence="1">
    <location>
        <begin position="24"/>
        <end position="124"/>
    </location>
</feature>
<evidence type="ECO:0000313" key="4">
    <source>
        <dbReference type="WBParaSite" id="ASIM_0001777101-mRNA-1"/>
    </source>
</evidence>
<name>A0A0M3K9X6_ANISI</name>
<keyword evidence="1" id="KW-0732">Signal</keyword>
<dbReference type="AlphaFoldDB" id="A0A0M3K9X6"/>
<keyword evidence="3" id="KW-1185">Reference proteome</keyword>
<reference evidence="2 3" key="2">
    <citation type="submission" date="2018-11" db="EMBL/GenBank/DDBJ databases">
        <authorList>
            <consortium name="Pathogen Informatics"/>
        </authorList>
    </citation>
    <scope>NUCLEOTIDE SEQUENCE [LARGE SCALE GENOMIC DNA]</scope>
</reference>
<dbReference type="EMBL" id="UYRR01033821">
    <property type="protein sequence ID" value="VDK59686.1"/>
    <property type="molecule type" value="Genomic_DNA"/>
</dbReference>
<evidence type="ECO:0000256" key="1">
    <source>
        <dbReference type="SAM" id="SignalP"/>
    </source>
</evidence>
<protein>
    <submittedName>
        <fullName evidence="4">Secreted protein</fullName>
    </submittedName>
</protein>
<reference evidence="4" key="1">
    <citation type="submission" date="2017-02" db="UniProtKB">
        <authorList>
            <consortium name="WormBaseParasite"/>
        </authorList>
    </citation>
    <scope>IDENTIFICATION</scope>
</reference>
<accession>A0A0M3K9X6</accession>
<gene>
    <name evidence="2" type="ORF">ASIM_LOCUS17174</name>
</gene>
<sequence>MNARVLAATFVLLLALYDIRAAANPLTSNNAEHFYPGVKNGYEGANTRTQLGGTPHDKSSSLVVNSLMNGHFSIRIKRQWGYGMFGGGYGMGMGWGGGYGMGGGVGNNYGGTDIGQLYDYNLNL</sequence>
<evidence type="ECO:0000313" key="3">
    <source>
        <dbReference type="Proteomes" id="UP000267096"/>
    </source>
</evidence>
<organism evidence="4">
    <name type="scientific">Anisakis simplex</name>
    <name type="common">Herring worm</name>
    <dbReference type="NCBI Taxonomy" id="6269"/>
    <lineage>
        <taxon>Eukaryota</taxon>
        <taxon>Metazoa</taxon>
        <taxon>Ecdysozoa</taxon>
        <taxon>Nematoda</taxon>
        <taxon>Chromadorea</taxon>
        <taxon>Rhabditida</taxon>
        <taxon>Spirurina</taxon>
        <taxon>Ascaridomorpha</taxon>
        <taxon>Ascaridoidea</taxon>
        <taxon>Anisakidae</taxon>
        <taxon>Anisakis</taxon>
        <taxon>Anisakis simplex complex</taxon>
    </lineage>
</organism>
<evidence type="ECO:0000313" key="2">
    <source>
        <dbReference type="EMBL" id="VDK59686.1"/>
    </source>
</evidence>
<dbReference type="Proteomes" id="UP000267096">
    <property type="component" value="Unassembled WGS sequence"/>
</dbReference>
<dbReference type="WBParaSite" id="ASIM_0001777101-mRNA-1">
    <property type="protein sequence ID" value="ASIM_0001777101-mRNA-1"/>
    <property type="gene ID" value="ASIM_0001777101"/>
</dbReference>
<feature type="signal peptide" evidence="1">
    <location>
        <begin position="1"/>
        <end position="23"/>
    </location>
</feature>